<dbReference type="Proteomes" id="UP001159179">
    <property type="component" value="Unassembled WGS sequence"/>
</dbReference>
<dbReference type="Pfam" id="PF01408">
    <property type="entry name" value="GFO_IDH_MocA"/>
    <property type="match status" value="1"/>
</dbReference>
<dbReference type="GO" id="GO:0000166">
    <property type="term" value="F:nucleotide binding"/>
    <property type="evidence" value="ECO:0007669"/>
    <property type="project" value="InterPro"/>
</dbReference>
<dbReference type="InterPro" id="IPR000683">
    <property type="entry name" value="Gfo/Idh/MocA-like_OxRdtase_N"/>
</dbReference>
<dbReference type="Pfam" id="PF22725">
    <property type="entry name" value="GFO_IDH_MocA_C3"/>
    <property type="match status" value="1"/>
</dbReference>
<feature type="domain" description="GFO/IDH/MocA-like oxidoreductase" evidence="2">
    <location>
        <begin position="139"/>
        <end position="268"/>
    </location>
</feature>
<comment type="caution">
    <text evidence="3">The sequence shown here is derived from an EMBL/GenBank/DDBJ whole genome shotgun (WGS) entry which is preliminary data.</text>
</comment>
<name>A0AAW6T392_9BACI</name>
<dbReference type="SUPFAM" id="SSF51735">
    <property type="entry name" value="NAD(P)-binding Rossmann-fold domains"/>
    <property type="match status" value="1"/>
</dbReference>
<dbReference type="InterPro" id="IPR051317">
    <property type="entry name" value="Gfo/Idh/MocA_oxidoreduct"/>
</dbReference>
<protein>
    <submittedName>
        <fullName evidence="3">Gfo/Idh/MocA family oxidoreductase</fullName>
    </submittedName>
</protein>
<dbReference type="InterPro" id="IPR036291">
    <property type="entry name" value="NAD(P)-bd_dom_sf"/>
</dbReference>
<dbReference type="EMBL" id="JAROYP010000010">
    <property type="protein sequence ID" value="MDH5162696.1"/>
    <property type="molecule type" value="Genomic_DNA"/>
</dbReference>
<sequence length="349" mass="40290">MVQEKGRNDLRVAIIGGGFGLRVQVPIIHCHPKMKVSSISTMKRHQIPNELMSGEHRPAHYHNWMEMLDQEEIDLLFVSSIPIHHFDMVKYAIKKGIHVVCEKPFMINSEESKQLLTLSNYYNIKVVVDFEWRYLPIRQKVKKIIQNGGIGKILHFDYHISSPGYQNLRSMKKGWMGERNKFGGMLGALGSHMIDCMKWLTNDEIETMNSYLFTHVPEGGGEMRDADDAFFLHGKLKNHTSFSLQLLSGINHGFGSELKIYGHLGTIRLSNDNNLFWGKINEELKQVFIQTDEKIPSHLSNEASAYYPAFYPFIEKVYEYITLNTFDEDLPTIIDGHENQTVLDRILFK</sequence>
<reference evidence="3" key="1">
    <citation type="submission" date="2023-03" db="EMBL/GenBank/DDBJ databases">
        <title>Bacterial isolates from washroom surfaces on a university campus.</title>
        <authorList>
            <person name="Holman D.B."/>
            <person name="Gzyl K.E."/>
            <person name="Taheri A.E."/>
        </authorList>
    </citation>
    <scope>NUCLEOTIDE SEQUENCE</scope>
    <source>
        <strain evidence="3">RD03</strain>
    </source>
</reference>
<proteinExistence type="predicted"/>
<organism evidence="3 4">
    <name type="scientific">Heyndrickxia oleronia</name>
    <dbReference type="NCBI Taxonomy" id="38875"/>
    <lineage>
        <taxon>Bacteria</taxon>
        <taxon>Bacillati</taxon>
        <taxon>Bacillota</taxon>
        <taxon>Bacilli</taxon>
        <taxon>Bacillales</taxon>
        <taxon>Bacillaceae</taxon>
        <taxon>Heyndrickxia</taxon>
    </lineage>
</organism>
<dbReference type="SUPFAM" id="SSF55347">
    <property type="entry name" value="Glyceraldehyde-3-phosphate dehydrogenase-like, C-terminal domain"/>
    <property type="match status" value="1"/>
</dbReference>
<dbReference type="AlphaFoldDB" id="A0AAW6T392"/>
<dbReference type="Gene3D" id="3.30.360.10">
    <property type="entry name" value="Dihydrodipicolinate Reductase, domain 2"/>
    <property type="match status" value="1"/>
</dbReference>
<evidence type="ECO:0000313" key="4">
    <source>
        <dbReference type="Proteomes" id="UP001159179"/>
    </source>
</evidence>
<feature type="domain" description="Gfo/Idh/MocA-like oxidoreductase N-terminal" evidence="1">
    <location>
        <begin position="10"/>
        <end position="129"/>
    </location>
</feature>
<dbReference type="InterPro" id="IPR055170">
    <property type="entry name" value="GFO_IDH_MocA-like_dom"/>
</dbReference>
<dbReference type="Gene3D" id="3.40.50.720">
    <property type="entry name" value="NAD(P)-binding Rossmann-like Domain"/>
    <property type="match status" value="1"/>
</dbReference>
<dbReference type="PANTHER" id="PTHR43708:SF8">
    <property type="entry name" value="OXIDOREDUCTASE"/>
    <property type="match status" value="1"/>
</dbReference>
<dbReference type="PANTHER" id="PTHR43708">
    <property type="entry name" value="CONSERVED EXPRESSED OXIDOREDUCTASE (EUROFUNG)"/>
    <property type="match status" value="1"/>
</dbReference>
<evidence type="ECO:0000259" key="1">
    <source>
        <dbReference type="Pfam" id="PF01408"/>
    </source>
</evidence>
<accession>A0AAW6T392</accession>
<evidence type="ECO:0000313" key="3">
    <source>
        <dbReference type="EMBL" id="MDH5162696.1"/>
    </source>
</evidence>
<dbReference type="RefSeq" id="WP_280617550.1">
    <property type="nucleotide sequence ID" value="NZ_JAROYP010000010.1"/>
</dbReference>
<evidence type="ECO:0000259" key="2">
    <source>
        <dbReference type="Pfam" id="PF22725"/>
    </source>
</evidence>
<gene>
    <name evidence="3" type="ORF">P5X88_17315</name>
</gene>